<dbReference type="Gene3D" id="3.40.30.10">
    <property type="entry name" value="Glutaredoxin"/>
    <property type="match status" value="1"/>
</dbReference>
<dbReference type="InterPro" id="IPR036249">
    <property type="entry name" value="Thioredoxin-like_sf"/>
</dbReference>
<proteinExistence type="predicted"/>
<evidence type="ECO:0000313" key="1">
    <source>
        <dbReference type="EMBL" id="EOI53100.1"/>
    </source>
</evidence>
<evidence type="ECO:0000313" key="3">
    <source>
        <dbReference type="Proteomes" id="UP000013750"/>
    </source>
</evidence>
<protein>
    <recommendedName>
        <fullName evidence="5">Thioredoxin domain-containing protein</fullName>
    </recommendedName>
</protein>
<organism evidence="1 3">
    <name type="scientific">Enterococcus gilvus ATCC BAA-350</name>
    <dbReference type="NCBI Taxonomy" id="1158614"/>
    <lineage>
        <taxon>Bacteria</taxon>
        <taxon>Bacillati</taxon>
        <taxon>Bacillota</taxon>
        <taxon>Bacilli</taxon>
        <taxon>Lactobacillales</taxon>
        <taxon>Enterococcaceae</taxon>
        <taxon>Enterococcus</taxon>
    </lineage>
</organism>
<dbReference type="Proteomes" id="UP000014160">
    <property type="component" value="Unassembled WGS sequence"/>
</dbReference>
<evidence type="ECO:0000313" key="4">
    <source>
        <dbReference type="Proteomes" id="UP000014160"/>
    </source>
</evidence>
<name>R2V5T0_9ENTE</name>
<sequence length="138" mass="16156">MQSMTRKKRIVVTVSVLCLLFGVWFTTHSMTNNRGSYYPHSSMKEVEQLTQNHQTFIVYLARNDCPSCQQTDKRLVKGDGKLKENVYRIELNTEKEQVKLQRFLKQHEVKTVPSFIQFDKKMKIKHLNSDYVLGVSKG</sequence>
<dbReference type="HOGENOM" id="CLU_1852071_0_0_9"/>
<comment type="caution">
    <text evidence="1">The sequence shown here is derived from an EMBL/GenBank/DDBJ whole genome shotgun (WGS) entry which is preliminary data.</text>
</comment>
<evidence type="ECO:0000313" key="2">
    <source>
        <dbReference type="EMBL" id="EOW78419.1"/>
    </source>
</evidence>
<keyword evidence="4" id="KW-1185">Reference proteome</keyword>
<dbReference type="EMBL" id="AJDQ01000017">
    <property type="protein sequence ID" value="EOI53100.1"/>
    <property type="molecule type" value="Genomic_DNA"/>
</dbReference>
<reference evidence="1 3" key="1">
    <citation type="submission" date="2013-02" db="EMBL/GenBank/DDBJ databases">
        <title>The Genome Sequence of Enterococcus gilvus ATCC BAA-350.</title>
        <authorList>
            <consortium name="The Broad Institute Genome Sequencing Platform"/>
            <consortium name="The Broad Institute Genome Sequencing Center for Infectious Disease"/>
            <person name="Earl A.M."/>
            <person name="Gilmore M.S."/>
            <person name="Lebreton F."/>
            <person name="Walker B."/>
            <person name="Young S.K."/>
            <person name="Zeng Q."/>
            <person name="Gargeya S."/>
            <person name="Fitzgerald M."/>
            <person name="Haas B."/>
            <person name="Abouelleil A."/>
            <person name="Alvarado L."/>
            <person name="Arachchi H.M."/>
            <person name="Berlin A.M."/>
            <person name="Chapman S.B."/>
            <person name="Dewar J."/>
            <person name="Goldberg J."/>
            <person name="Griggs A."/>
            <person name="Gujja S."/>
            <person name="Hansen M."/>
            <person name="Howarth C."/>
            <person name="Imamovic A."/>
            <person name="Larimer J."/>
            <person name="McCowan C."/>
            <person name="Murphy C."/>
            <person name="Neiman D."/>
            <person name="Pearson M."/>
            <person name="Priest M."/>
            <person name="Roberts A."/>
            <person name="Saif S."/>
            <person name="Shea T."/>
            <person name="Sisk P."/>
            <person name="Sykes S."/>
            <person name="Wortman J."/>
            <person name="Nusbaum C."/>
            <person name="Birren B."/>
        </authorList>
    </citation>
    <scope>NUCLEOTIDE SEQUENCE [LARGE SCALE GENOMIC DNA]</scope>
    <source>
        <strain evidence="1 3">ATCC BAA-350</strain>
    </source>
</reference>
<reference evidence="2 4" key="2">
    <citation type="submission" date="2013-03" db="EMBL/GenBank/DDBJ databases">
        <title>The Genome Sequence of Enterococcus gilvus ATCC BAA-350 (PacBio/Illumina hybrid assembly).</title>
        <authorList>
            <consortium name="The Broad Institute Genomics Platform"/>
            <consortium name="The Broad Institute Genome Sequencing Center for Infectious Disease"/>
            <person name="Earl A."/>
            <person name="Russ C."/>
            <person name="Gilmore M."/>
            <person name="Surin D."/>
            <person name="Walker B."/>
            <person name="Young S."/>
            <person name="Zeng Q."/>
            <person name="Gargeya S."/>
            <person name="Fitzgerald M."/>
            <person name="Haas B."/>
            <person name="Abouelleil A."/>
            <person name="Allen A.W."/>
            <person name="Alvarado L."/>
            <person name="Arachchi H.M."/>
            <person name="Berlin A.M."/>
            <person name="Chapman S.B."/>
            <person name="Gainer-Dewar J."/>
            <person name="Goldberg J."/>
            <person name="Griggs A."/>
            <person name="Gujja S."/>
            <person name="Hansen M."/>
            <person name="Howarth C."/>
            <person name="Imamovic A."/>
            <person name="Ireland A."/>
            <person name="Larimer J."/>
            <person name="McCowan C."/>
            <person name="Murphy C."/>
            <person name="Pearson M."/>
            <person name="Poon T.W."/>
            <person name="Priest M."/>
            <person name="Roberts A."/>
            <person name="Saif S."/>
            <person name="Shea T."/>
            <person name="Sisk P."/>
            <person name="Sykes S."/>
            <person name="Wortman J."/>
            <person name="Nusbaum C."/>
            <person name="Birren B."/>
        </authorList>
    </citation>
    <scope>NUCLEOTIDE SEQUENCE [LARGE SCALE GENOMIC DNA]</scope>
    <source>
        <strain evidence="2 4">ATCC BAA-350</strain>
    </source>
</reference>
<dbReference type="SUPFAM" id="SSF52833">
    <property type="entry name" value="Thioredoxin-like"/>
    <property type="match status" value="1"/>
</dbReference>
<dbReference type="AlphaFoldDB" id="R2V5T0"/>
<gene>
    <name evidence="2" type="ORF">I592_04012</name>
    <name evidence="1" type="ORF">UKC_04008</name>
</gene>
<dbReference type="PATRIC" id="fig|1158614.3.peg.3999"/>
<dbReference type="Pfam" id="PF20207">
    <property type="entry name" value="DUF6568"/>
    <property type="match status" value="1"/>
</dbReference>
<dbReference type="InterPro" id="IPR046698">
    <property type="entry name" value="PedC-like"/>
</dbReference>
<evidence type="ECO:0008006" key="5">
    <source>
        <dbReference type="Google" id="ProtNLM"/>
    </source>
</evidence>
<dbReference type="EMBL" id="ASWH01000003">
    <property type="protein sequence ID" value="EOW78419.1"/>
    <property type="molecule type" value="Genomic_DNA"/>
</dbReference>
<dbReference type="Proteomes" id="UP000013750">
    <property type="component" value="Unassembled WGS sequence"/>
</dbReference>
<accession>R2V5T0</accession>